<dbReference type="CDD" id="cd02181">
    <property type="entry name" value="GH16_fungal_Lam16A_glucanase"/>
    <property type="match status" value="1"/>
</dbReference>
<dbReference type="PANTHER" id="PTHR10963:SF42">
    <property type="entry name" value="PUTATIVE (AFU_ORTHOLOGUE AFUA_5G02280)-RELATED"/>
    <property type="match status" value="1"/>
</dbReference>
<proteinExistence type="predicted"/>
<keyword evidence="1" id="KW-1133">Transmembrane helix</keyword>
<dbReference type="AlphaFoldDB" id="A0A175VPL1"/>
<dbReference type="STRING" id="100816.A0A175VPL1"/>
<dbReference type="Gene3D" id="2.60.120.200">
    <property type="match status" value="1"/>
</dbReference>
<evidence type="ECO:0000259" key="2">
    <source>
        <dbReference type="PROSITE" id="PS51762"/>
    </source>
</evidence>
<dbReference type="SMR" id="A0A175VPL1"/>
<dbReference type="Proteomes" id="UP000078237">
    <property type="component" value="Unassembled WGS sequence"/>
</dbReference>
<evidence type="ECO:0000313" key="3">
    <source>
        <dbReference type="EMBL" id="KXX73448.1"/>
    </source>
</evidence>
<dbReference type="InterPro" id="IPR000757">
    <property type="entry name" value="Beta-glucanase-like"/>
</dbReference>
<dbReference type="EMBL" id="LCTW02000473">
    <property type="protein sequence ID" value="KXX73448.1"/>
    <property type="molecule type" value="Genomic_DNA"/>
</dbReference>
<reference evidence="3 4" key="1">
    <citation type="journal article" date="2016" name="Genome Announc.">
        <title>Genome Sequence of Madurella mycetomatis mm55, Isolated from a Human Mycetoma Case in Sudan.</title>
        <authorList>
            <person name="Smit S."/>
            <person name="Derks M.F."/>
            <person name="Bervoets S."/>
            <person name="Fahal A."/>
            <person name="van Leeuwen W."/>
            <person name="van Belkum A."/>
            <person name="van de Sande W.W."/>
        </authorList>
    </citation>
    <scope>NUCLEOTIDE SEQUENCE [LARGE SCALE GENOMIC DNA]</scope>
    <source>
        <strain evidence="4">mm55</strain>
    </source>
</reference>
<dbReference type="Pfam" id="PF26113">
    <property type="entry name" value="GH16_XgeA"/>
    <property type="match status" value="1"/>
</dbReference>
<dbReference type="PROSITE" id="PS51762">
    <property type="entry name" value="GH16_2"/>
    <property type="match status" value="1"/>
</dbReference>
<gene>
    <name evidence="3" type="ORF">MMYC01_208932</name>
</gene>
<comment type="caution">
    <text evidence="3">The sequence shown here is derived from an EMBL/GenBank/DDBJ whole genome shotgun (WGS) entry which is preliminary data.</text>
</comment>
<dbReference type="InterPro" id="IPR050546">
    <property type="entry name" value="Glycosyl_Hydrlase_16"/>
</dbReference>
<dbReference type="SUPFAM" id="SSF49899">
    <property type="entry name" value="Concanavalin A-like lectins/glucanases"/>
    <property type="match status" value="1"/>
</dbReference>
<dbReference type="PANTHER" id="PTHR10963">
    <property type="entry name" value="GLYCOSYL HYDROLASE-RELATED"/>
    <property type="match status" value="1"/>
</dbReference>
<evidence type="ECO:0000313" key="4">
    <source>
        <dbReference type="Proteomes" id="UP000078237"/>
    </source>
</evidence>
<protein>
    <recommendedName>
        <fullName evidence="2">GH16 domain-containing protein</fullName>
    </recommendedName>
</protein>
<sequence>MAKDSGVMASTYEVGYQTPPPSRWNPRYWSRRIWLIVATVVILVVVAVAGTIVGVNATRNQGTSNSNQYPNYARLNYTLVDTYSSTSFFDKFNYFHMGDPAGGFVHYVNPGYAATYNLTYTTSSTAVIRVDTSVGPGSVPDASTGRFSVRLESKTQYGPGLFLFDVRHTPYGCGTWPALWLTDPNNWPFNGEIDIMEAVNNANTGSLVALHTTAGCTMENVQRRMTGTPGQGNCHNEINYNTGCTVTGPPATYGPEFNAAGGGIVALEWRDEGIRAWVFGRGQDQGQGLTALPAAGGERAAPGAVPDPSTWGPPLADFPNTSCDVGRHFRNQSIVVNIDLCGPLAKATYASSGCPSTCEDFVANNPSAFANAYWEFGAFQVYRAL</sequence>
<organism evidence="3 4">
    <name type="scientific">Madurella mycetomatis</name>
    <dbReference type="NCBI Taxonomy" id="100816"/>
    <lineage>
        <taxon>Eukaryota</taxon>
        <taxon>Fungi</taxon>
        <taxon>Dikarya</taxon>
        <taxon>Ascomycota</taxon>
        <taxon>Pezizomycotina</taxon>
        <taxon>Sordariomycetes</taxon>
        <taxon>Sordariomycetidae</taxon>
        <taxon>Sordariales</taxon>
        <taxon>Sordariales incertae sedis</taxon>
        <taxon>Madurella</taxon>
    </lineage>
</organism>
<dbReference type="GO" id="GO:0009251">
    <property type="term" value="P:glucan catabolic process"/>
    <property type="evidence" value="ECO:0007669"/>
    <property type="project" value="TreeGrafter"/>
</dbReference>
<keyword evidence="1" id="KW-0472">Membrane</keyword>
<feature type="transmembrane region" description="Helical" evidence="1">
    <location>
        <begin position="33"/>
        <end position="55"/>
    </location>
</feature>
<dbReference type="InterPro" id="IPR013320">
    <property type="entry name" value="ConA-like_dom_sf"/>
</dbReference>
<dbReference type="VEuPathDB" id="FungiDB:MMYC01_208932"/>
<dbReference type="OrthoDB" id="192832at2759"/>
<feature type="domain" description="GH16" evidence="2">
    <location>
        <begin position="62"/>
        <end position="334"/>
    </location>
</feature>
<accession>A0A175VPL1</accession>
<name>A0A175VPL1_9PEZI</name>
<keyword evidence="4" id="KW-1185">Reference proteome</keyword>
<dbReference type="GO" id="GO:0004553">
    <property type="term" value="F:hydrolase activity, hydrolyzing O-glycosyl compounds"/>
    <property type="evidence" value="ECO:0007669"/>
    <property type="project" value="InterPro"/>
</dbReference>
<evidence type="ECO:0000256" key="1">
    <source>
        <dbReference type="SAM" id="Phobius"/>
    </source>
</evidence>
<keyword evidence="1" id="KW-0812">Transmembrane</keyword>